<dbReference type="Proteomes" id="UP000000657">
    <property type="component" value="Chromosome"/>
</dbReference>
<name>Q0RFK0_FRAAA</name>
<accession>Q0RFK0</accession>
<dbReference type="KEGG" id="fal:FRAAL5103"/>
<dbReference type="AlphaFoldDB" id="Q0RFK0"/>
<evidence type="ECO:0000313" key="3">
    <source>
        <dbReference type="Proteomes" id="UP000000657"/>
    </source>
</evidence>
<evidence type="ECO:0000313" key="2">
    <source>
        <dbReference type="EMBL" id="CAJ63743.2"/>
    </source>
</evidence>
<reference evidence="2 3" key="1">
    <citation type="journal article" date="2007" name="Genome Res.">
        <title>Genome characteristics of facultatively symbiotic Frankia sp. strains reflect host range and host plant biogeography.</title>
        <authorList>
            <person name="Normand P."/>
            <person name="Lapierre P."/>
            <person name="Tisa L.S."/>
            <person name="Gogarten J.P."/>
            <person name="Alloisio N."/>
            <person name="Bagnarol E."/>
            <person name="Bassi C.A."/>
            <person name="Berry A.M."/>
            <person name="Bickhart D.M."/>
            <person name="Choisne N."/>
            <person name="Couloux A."/>
            <person name="Cournoyer B."/>
            <person name="Cruveiller S."/>
            <person name="Daubin V."/>
            <person name="Demange N."/>
            <person name="Francino M.P."/>
            <person name="Goltsman E."/>
            <person name="Huang Y."/>
            <person name="Kopp O.R."/>
            <person name="Labarre L."/>
            <person name="Lapidus A."/>
            <person name="Lavire C."/>
            <person name="Marechal J."/>
            <person name="Martinez M."/>
            <person name="Mastronunzio J.E."/>
            <person name="Mullin B.C."/>
            <person name="Niemann J."/>
            <person name="Pujic P."/>
            <person name="Rawnsley T."/>
            <person name="Rouy Z."/>
            <person name="Schenowitz C."/>
            <person name="Sellstedt A."/>
            <person name="Tavares F."/>
            <person name="Tomkins J.P."/>
            <person name="Vallenet D."/>
            <person name="Valverde C."/>
            <person name="Wall L.G."/>
            <person name="Wang Y."/>
            <person name="Medigue C."/>
            <person name="Benson D.R."/>
        </authorList>
    </citation>
    <scope>NUCLEOTIDE SEQUENCE [LARGE SCALE GENOMIC DNA]</scope>
    <source>
        <strain evidence="3">DSM 45986 / CECT 9034 / ACN14a</strain>
    </source>
</reference>
<dbReference type="STRING" id="326424.FRAAL5103"/>
<dbReference type="EMBL" id="CT573213">
    <property type="protein sequence ID" value="CAJ63743.2"/>
    <property type="molecule type" value="Genomic_DNA"/>
</dbReference>
<organism evidence="2 3">
    <name type="scientific">Frankia alni (strain DSM 45986 / CECT 9034 / ACN14a)</name>
    <dbReference type="NCBI Taxonomy" id="326424"/>
    <lineage>
        <taxon>Bacteria</taxon>
        <taxon>Bacillati</taxon>
        <taxon>Actinomycetota</taxon>
        <taxon>Actinomycetes</taxon>
        <taxon>Frankiales</taxon>
        <taxon>Frankiaceae</taxon>
        <taxon>Frankia</taxon>
    </lineage>
</organism>
<feature type="compositionally biased region" description="Basic and acidic residues" evidence="1">
    <location>
        <begin position="42"/>
        <end position="71"/>
    </location>
</feature>
<feature type="region of interest" description="Disordered" evidence="1">
    <location>
        <begin position="1"/>
        <end position="99"/>
    </location>
</feature>
<protein>
    <submittedName>
        <fullName evidence="2">Uncharacterized protein</fullName>
    </submittedName>
</protein>
<dbReference type="HOGENOM" id="CLU_2316162_0_0_11"/>
<evidence type="ECO:0000256" key="1">
    <source>
        <dbReference type="SAM" id="MobiDB-lite"/>
    </source>
</evidence>
<sequence length="99" mass="10557">MEHRPGRPAVRTRATRVEVPCGNVRQRPDDAGKPTGRVSDGSSDRPDSKARRDSGADGKNDEGTAYRESSEGSRGPPVWDLGPVSRAGAGIVSRESLLM</sequence>
<gene>
    <name evidence="2" type="ordered locus">FRAAL5103</name>
</gene>
<proteinExistence type="predicted"/>
<keyword evidence="3" id="KW-1185">Reference proteome</keyword>